<gene>
    <name evidence="1" type="ORF">SAMN05421863_10663</name>
</gene>
<protein>
    <submittedName>
        <fullName evidence="1">Uncharacterized protein</fullName>
    </submittedName>
</protein>
<dbReference type="EMBL" id="FOUB01000066">
    <property type="protein sequence ID" value="SFM89100.1"/>
    <property type="molecule type" value="Genomic_DNA"/>
</dbReference>
<dbReference type="AlphaFoldDB" id="A0A1I4UK40"/>
<name>A0A1I4UK40_9PROT</name>
<dbReference type="Proteomes" id="UP000183287">
    <property type="component" value="Unassembled WGS sequence"/>
</dbReference>
<evidence type="ECO:0000313" key="2">
    <source>
        <dbReference type="Proteomes" id="UP000183287"/>
    </source>
</evidence>
<sequence>MEILVSNKPIPNIELSVYSHGKYYAVNTGGPYAHWNRNALQLLYNLFRLTVTDTKALDLPITISK</sequence>
<evidence type="ECO:0000313" key="1">
    <source>
        <dbReference type="EMBL" id="SFM89100.1"/>
    </source>
</evidence>
<proteinExistence type="predicted"/>
<organism evidence="1 2">
    <name type="scientific">Nitrosomonas communis</name>
    <dbReference type="NCBI Taxonomy" id="44574"/>
    <lineage>
        <taxon>Bacteria</taxon>
        <taxon>Pseudomonadati</taxon>
        <taxon>Pseudomonadota</taxon>
        <taxon>Betaproteobacteria</taxon>
        <taxon>Nitrosomonadales</taxon>
        <taxon>Nitrosomonadaceae</taxon>
        <taxon>Nitrosomonas</taxon>
    </lineage>
</organism>
<keyword evidence="2" id="KW-1185">Reference proteome</keyword>
<accession>A0A1I4UK40</accession>
<reference evidence="2" key="1">
    <citation type="submission" date="2016-10" db="EMBL/GenBank/DDBJ databases">
        <authorList>
            <person name="Varghese N."/>
            <person name="Submissions S."/>
        </authorList>
    </citation>
    <scope>NUCLEOTIDE SEQUENCE [LARGE SCALE GENOMIC DNA]</scope>
    <source>
        <strain evidence="2">Nm44</strain>
    </source>
</reference>